<sequence length="125" mass="14411">MLRIYLYVPLTQFTQFISVNNEVLKNCKALPYFTVCGFVRDTKSAANTEMNFKLKCEKNFSPINKIDLLGNEFENRSRIVCPSSKLSIPEENSYLKKFHSMIDSVGRGYRFGFSKPATPHSLGRW</sequence>
<dbReference type="Proteomes" id="UP000054776">
    <property type="component" value="Unassembled WGS sequence"/>
</dbReference>
<dbReference type="InParanoid" id="A0A0V1AXE9"/>
<proteinExistence type="predicted"/>
<reference evidence="1 2" key="1">
    <citation type="submission" date="2015-01" db="EMBL/GenBank/DDBJ databases">
        <title>Evolution of Trichinella species and genotypes.</title>
        <authorList>
            <person name="Korhonen P.K."/>
            <person name="Edoardo P."/>
            <person name="Giuseppe L.R."/>
            <person name="Gasser R.B."/>
        </authorList>
    </citation>
    <scope>NUCLEOTIDE SEQUENCE [LARGE SCALE GENOMIC DNA]</scope>
    <source>
        <strain evidence="1">ISS3</strain>
    </source>
</reference>
<keyword evidence="2" id="KW-1185">Reference proteome</keyword>
<organism evidence="1 2">
    <name type="scientific">Trichinella spiralis</name>
    <name type="common">Trichina worm</name>
    <dbReference type="NCBI Taxonomy" id="6334"/>
    <lineage>
        <taxon>Eukaryota</taxon>
        <taxon>Metazoa</taxon>
        <taxon>Ecdysozoa</taxon>
        <taxon>Nematoda</taxon>
        <taxon>Enoplea</taxon>
        <taxon>Dorylaimia</taxon>
        <taxon>Trichinellida</taxon>
        <taxon>Trichinellidae</taxon>
        <taxon>Trichinella</taxon>
    </lineage>
</organism>
<comment type="caution">
    <text evidence="1">The sequence shown here is derived from an EMBL/GenBank/DDBJ whole genome shotgun (WGS) entry which is preliminary data.</text>
</comment>
<dbReference type="AlphaFoldDB" id="A0A0V1AXE9"/>
<dbReference type="EMBL" id="JYDH01000173">
    <property type="protein sequence ID" value="KRY29370.1"/>
    <property type="molecule type" value="Genomic_DNA"/>
</dbReference>
<name>A0A0V1AXE9_TRISP</name>
<evidence type="ECO:0000313" key="2">
    <source>
        <dbReference type="Proteomes" id="UP000054776"/>
    </source>
</evidence>
<dbReference type="OrthoDB" id="10272859at2759"/>
<accession>A0A0V1AXE9</accession>
<gene>
    <name evidence="1" type="ORF">T01_5938</name>
</gene>
<evidence type="ECO:0000313" key="1">
    <source>
        <dbReference type="EMBL" id="KRY29370.1"/>
    </source>
</evidence>
<protein>
    <submittedName>
        <fullName evidence="1">Uncharacterized protein</fullName>
    </submittedName>
</protein>